<dbReference type="HOGENOM" id="CLU_175270_3_0_2"/>
<evidence type="ECO:0000313" key="3">
    <source>
        <dbReference type="Proteomes" id="UP000028194"/>
    </source>
</evidence>
<accession>A0A075MNF3</accession>
<evidence type="ECO:0008006" key="4">
    <source>
        <dbReference type="Google" id="ProtNLM"/>
    </source>
</evidence>
<dbReference type="KEGG" id="nev:NTE_00255"/>
<dbReference type="AlphaFoldDB" id="A0A075MNF3"/>
<dbReference type="EMBL" id="CP007174">
    <property type="protein sequence ID" value="AIF82337.1"/>
    <property type="molecule type" value="Genomic_DNA"/>
</dbReference>
<dbReference type="eggNOG" id="arCOG07235">
    <property type="taxonomic scope" value="Archaea"/>
</dbReference>
<proteinExistence type="predicted"/>
<dbReference type="Proteomes" id="UP000028194">
    <property type="component" value="Chromosome"/>
</dbReference>
<evidence type="ECO:0000256" key="1">
    <source>
        <dbReference type="SAM" id="MobiDB-lite"/>
    </source>
</evidence>
<sequence length="87" mass="10073">MEVFSVKVDKRVKEKMKKFSHVNWSEIIRRALAAKIEEEEAKGASRTLDFDALSEAASLTDSIRKGTSSSKTWNSTEEIRRWREARK</sequence>
<feature type="compositionally biased region" description="Polar residues" evidence="1">
    <location>
        <begin position="64"/>
        <end position="76"/>
    </location>
</feature>
<organism evidence="2 3">
    <name type="scientific">Candidatus Nitrososphaera evergladensis SR1</name>
    <dbReference type="NCBI Taxonomy" id="1459636"/>
    <lineage>
        <taxon>Archaea</taxon>
        <taxon>Nitrososphaerota</taxon>
        <taxon>Nitrososphaeria</taxon>
        <taxon>Nitrososphaerales</taxon>
        <taxon>Nitrososphaeraceae</taxon>
        <taxon>Nitrososphaera</taxon>
    </lineage>
</organism>
<feature type="region of interest" description="Disordered" evidence="1">
    <location>
        <begin position="64"/>
        <end position="87"/>
    </location>
</feature>
<feature type="compositionally biased region" description="Basic and acidic residues" evidence="1">
    <location>
        <begin position="77"/>
        <end position="87"/>
    </location>
</feature>
<reference evidence="2 3" key="1">
    <citation type="journal article" date="2014" name="PLoS ONE">
        <title>Genome Sequence of Candidatus Nitrososphaera evergladensis from Group I.1b Enriched from Everglades Soil Reveals Novel Genomic Features of the Ammonia-Oxidizing Archaea.</title>
        <authorList>
            <person name="Zhalnina K.V."/>
            <person name="Dias R."/>
            <person name="Leonard M.T."/>
            <person name="Dorr de Quadros P."/>
            <person name="Camargo F.A."/>
            <person name="Drew J.C."/>
            <person name="Farmerie W.G."/>
            <person name="Daroub S.H."/>
            <person name="Triplett E.W."/>
        </authorList>
    </citation>
    <scope>NUCLEOTIDE SEQUENCE [LARGE SCALE GENOMIC DNA]</scope>
    <source>
        <strain evidence="2 3">SR1</strain>
    </source>
</reference>
<dbReference type="RefSeq" id="WP_148699341.1">
    <property type="nucleotide sequence ID" value="NZ_CP007174.1"/>
</dbReference>
<dbReference type="STRING" id="1459636.NTE_00255"/>
<evidence type="ECO:0000313" key="2">
    <source>
        <dbReference type="EMBL" id="AIF82337.1"/>
    </source>
</evidence>
<name>A0A075MNF3_9ARCH</name>
<gene>
    <name evidence="2" type="ORF">NTE_00255</name>
</gene>
<keyword evidence="3" id="KW-1185">Reference proteome</keyword>
<protein>
    <recommendedName>
        <fullName evidence="4">VapB-type antitoxin</fullName>
    </recommendedName>
</protein>
<dbReference type="GeneID" id="41596167"/>